<sequence>MLSKPGIVKSASLDFHQFKSRSKLFKELKTILNDCICMLQFPLPEHHIQALIQLHNLVCSLTKDNTTLSKSVFEATQLDEKLFIMETLCIFLKSHPPFHESSAEKKDLWARQTDLCLSIIQGVACFCPETTGYFLDVTHLKILIDLFSCKQPKVVLNALETIQIILGTSPEHLRAFESSGGIQHLSQIARYKEGASEAEFSVTLKCVEFICLYLLPESDLAQTAPGRPSILLRTVQEKEKFVSTHFGQDFVQRLQHLIPF</sequence>
<proteinExistence type="predicted"/>
<reference evidence="1" key="1">
    <citation type="submission" date="2022-04" db="EMBL/GenBank/DDBJ databases">
        <title>Genome of the entomopathogenic fungus Entomophthora muscae.</title>
        <authorList>
            <person name="Elya C."/>
            <person name="Lovett B.R."/>
            <person name="Lee E."/>
            <person name="Macias A.M."/>
            <person name="Hajek A.E."/>
            <person name="De Bivort B.L."/>
            <person name="Kasson M.T."/>
            <person name="De Fine Licht H.H."/>
            <person name="Stajich J.E."/>
        </authorList>
    </citation>
    <scope>NUCLEOTIDE SEQUENCE</scope>
    <source>
        <strain evidence="1">Berkeley</strain>
    </source>
</reference>
<evidence type="ECO:0000313" key="2">
    <source>
        <dbReference type="Proteomes" id="UP001165960"/>
    </source>
</evidence>
<dbReference type="EMBL" id="QTSX02005210">
    <property type="protein sequence ID" value="KAJ9060309.1"/>
    <property type="molecule type" value="Genomic_DNA"/>
</dbReference>
<dbReference type="Proteomes" id="UP001165960">
    <property type="component" value="Unassembled WGS sequence"/>
</dbReference>
<protein>
    <submittedName>
        <fullName evidence="1">Uncharacterized protein</fullName>
    </submittedName>
</protein>
<keyword evidence="2" id="KW-1185">Reference proteome</keyword>
<comment type="caution">
    <text evidence="1">The sequence shown here is derived from an EMBL/GenBank/DDBJ whole genome shotgun (WGS) entry which is preliminary data.</text>
</comment>
<gene>
    <name evidence="1" type="ORF">DSO57_1032208</name>
</gene>
<accession>A0ACC2SD19</accession>
<evidence type="ECO:0000313" key="1">
    <source>
        <dbReference type="EMBL" id="KAJ9060309.1"/>
    </source>
</evidence>
<organism evidence="1 2">
    <name type="scientific">Entomophthora muscae</name>
    <dbReference type="NCBI Taxonomy" id="34485"/>
    <lineage>
        <taxon>Eukaryota</taxon>
        <taxon>Fungi</taxon>
        <taxon>Fungi incertae sedis</taxon>
        <taxon>Zoopagomycota</taxon>
        <taxon>Entomophthoromycotina</taxon>
        <taxon>Entomophthoromycetes</taxon>
        <taxon>Entomophthorales</taxon>
        <taxon>Entomophthoraceae</taxon>
        <taxon>Entomophthora</taxon>
    </lineage>
</organism>
<name>A0ACC2SD19_9FUNG</name>